<feature type="domain" description="ABC3 transporter permease C-terminal" evidence="7">
    <location>
        <begin position="2"/>
        <end position="70"/>
    </location>
</feature>
<keyword evidence="2" id="KW-1003">Cell membrane</keyword>
<comment type="caution">
    <text evidence="8">The sequence shown here is derived from an EMBL/GenBank/DDBJ whole genome shotgun (WGS) entry which is preliminary data.</text>
</comment>
<dbReference type="Pfam" id="PF02687">
    <property type="entry name" value="FtsX"/>
    <property type="match status" value="1"/>
</dbReference>
<evidence type="ECO:0000256" key="6">
    <source>
        <dbReference type="SAM" id="Phobius"/>
    </source>
</evidence>
<feature type="non-terminal residue" evidence="8">
    <location>
        <position position="1"/>
    </location>
</feature>
<dbReference type="AlphaFoldDB" id="A0A227G1K5"/>
<keyword evidence="5 6" id="KW-0472">Membrane</keyword>
<evidence type="ECO:0000256" key="3">
    <source>
        <dbReference type="ARBA" id="ARBA00022692"/>
    </source>
</evidence>
<evidence type="ECO:0000256" key="1">
    <source>
        <dbReference type="ARBA" id="ARBA00004651"/>
    </source>
</evidence>
<feature type="transmembrane region" description="Helical" evidence="6">
    <location>
        <begin position="6"/>
        <end position="28"/>
    </location>
</feature>
<dbReference type="EMBL" id="NIXT01005788">
    <property type="protein sequence ID" value="OXD87786.1"/>
    <property type="molecule type" value="Genomic_DNA"/>
</dbReference>
<dbReference type="Proteomes" id="UP000214596">
    <property type="component" value="Unassembled WGS sequence"/>
</dbReference>
<reference evidence="8 9" key="1">
    <citation type="journal article" date="2017" name="Appl. Environ. Microbiol.">
        <title>Parallel evolution of two clades of a major Atlantic endemic Vibrio parahaemolyticus pathogen lineage by independent acquisition of related pathogenicity islands.</title>
        <authorList>
            <person name="Xu F."/>
            <person name="Gonzalez-Escalona N."/>
            <person name="Drees K.P."/>
            <person name="Sebra R.P."/>
            <person name="Cooper V.S."/>
            <person name="Jones S.H."/>
            <person name="Whistler C.A."/>
        </authorList>
    </citation>
    <scope>NUCLEOTIDE SEQUENCE [LARGE SCALE GENOMIC DNA]</scope>
    <source>
        <strain evidence="8 9">MAVP-3</strain>
    </source>
</reference>
<keyword evidence="4 6" id="KW-1133">Transmembrane helix</keyword>
<comment type="subcellular location">
    <subcellularLocation>
        <location evidence="1">Cell membrane</location>
        <topology evidence="1">Multi-pass membrane protein</topology>
    </subcellularLocation>
</comment>
<evidence type="ECO:0000313" key="8">
    <source>
        <dbReference type="EMBL" id="OXD87786.1"/>
    </source>
</evidence>
<dbReference type="InterPro" id="IPR003838">
    <property type="entry name" value="ABC3_permease_C"/>
</dbReference>
<evidence type="ECO:0000256" key="5">
    <source>
        <dbReference type="ARBA" id="ARBA00023136"/>
    </source>
</evidence>
<accession>A0A227G1K5</accession>
<protein>
    <recommendedName>
        <fullName evidence="7">ABC3 transporter permease C-terminal domain-containing protein</fullName>
    </recommendedName>
</protein>
<sequence length="71" mass="7693">LFAFGAISAIIAVPLGLALAHLIVDIIIKQSFGWSLELQTIPWEYAQTIAWAMLAIMIAGALPVIRMIKST</sequence>
<evidence type="ECO:0000313" key="9">
    <source>
        <dbReference type="Proteomes" id="UP000214596"/>
    </source>
</evidence>
<dbReference type="GO" id="GO:0005886">
    <property type="term" value="C:plasma membrane"/>
    <property type="evidence" value="ECO:0007669"/>
    <property type="project" value="UniProtKB-SubCell"/>
</dbReference>
<feature type="transmembrane region" description="Helical" evidence="6">
    <location>
        <begin position="49"/>
        <end position="68"/>
    </location>
</feature>
<organism evidence="8 9">
    <name type="scientific">Vibrio parahaemolyticus</name>
    <dbReference type="NCBI Taxonomy" id="670"/>
    <lineage>
        <taxon>Bacteria</taxon>
        <taxon>Pseudomonadati</taxon>
        <taxon>Pseudomonadota</taxon>
        <taxon>Gammaproteobacteria</taxon>
        <taxon>Vibrionales</taxon>
        <taxon>Vibrionaceae</taxon>
        <taxon>Vibrio</taxon>
    </lineage>
</organism>
<name>A0A227G1K5_VIBPH</name>
<evidence type="ECO:0000256" key="2">
    <source>
        <dbReference type="ARBA" id="ARBA00022475"/>
    </source>
</evidence>
<feature type="non-terminal residue" evidence="8">
    <location>
        <position position="71"/>
    </location>
</feature>
<proteinExistence type="predicted"/>
<evidence type="ECO:0000256" key="4">
    <source>
        <dbReference type="ARBA" id="ARBA00022989"/>
    </source>
</evidence>
<keyword evidence="3 6" id="KW-0812">Transmembrane</keyword>
<evidence type="ECO:0000259" key="7">
    <source>
        <dbReference type="Pfam" id="PF02687"/>
    </source>
</evidence>
<gene>
    <name evidence="8" type="ORF">CA163_40430</name>
</gene>